<dbReference type="RefSeq" id="WP_239676787.1">
    <property type="nucleotide sequence ID" value="NZ_CP070499.1"/>
</dbReference>
<protein>
    <recommendedName>
        <fullName evidence="3">DUF1440 domain-containing protein</fullName>
    </recommendedName>
</protein>
<dbReference type="KEGG" id="nhy:JQS43_24775"/>
<sequence>MTHHPYLPVIRAGARGAIAAMAMTGLRRLTTTLGWVERTPPERVLRQQAPRLLGTLPPGRRPALVESAHIAYGVAGGVMFGALPDRFRRRHRHWLGPAYGALFWGAYQLVISPLLGLPRAEHRRAEQLALLTDHVLYGVVVAAAPWPYRD</sequence>
<evidence type="ECO:0008006" key="3">
    <source>
        <dbReference type="Google" id="ProtNLM"/>
    </source>
</evidence>
<name>A0A895YL91_9ACTN</name>
<organism evidence="1 2">
    <name type="scientific">Natronosporangium hydrolyticum</name>
    <dbReference type="NCBI Taxonomy" id="2811111"/>
    <lineage>
        <taxon>Bacteria</taxon>
        <taxon>Bacillati</taxon>
        <taxon>Actinomycetota</taxon>
        <taxon>Actinomycetes</taxon>
        <taxon>Micromonosporales</taxon>
        <taxon>Micromonosporaceae</taxon>
        <taxon>Natronosporangium</taxon>
    </lineage>
</organism>
<proteinExistence type="predicted"/>
<keyword evidence="2" id="KW-1185">Reference proteome</keyword>
<evidence type="ECO:0000313" key="1">
    <source>
        <dbReference type="EMBL" id="QSB14638.1"/>
    </source>
</evidence>
<dbReference type="Proteomes" id="UP000662857">
    <property type="component" value="Chromosome"/>
</dbReference>
<accession>A0A895YL91</accession>
<dbReference type="EMBL" id="CP070499">
    <property type="protein sequence ID" value="QSB14638.1"/>
    <property type="molecule type" value="Genomic_DNA"/>
</dbReference>
<dbReference type="AlphaFoldDB" id="A0A895YL91"/>
<reference evidence="1" key="1">
    <citation type="submission" date="2021-02" db="EMBL/GenBank/DDBJ databases">
        <title>Natrosporangium hydrolyticum gen. nov., sp. nov, a haloalkaliphilic actinobacterium from a soda solonchak soil.</title>
        <authorList>
            <person name="Sorokin D.Y."/>
            <person name="Khijniak T.V."/>
            <person name="Zakharycheva A.P."/>
            <person name="Boueva O.V."/>
            <person name="Ariskina E.V."/>
            <person name="Hahnke R.L."/>
            <person name="Bunk B."/>
            <person name="Sproer C."/>
            <person name="Schumann P."/>
            <person name="Evtushenko L.I."/>
            <person name="Kublanov I.V."/>
        </authorList>
    </citation>
    <scope>NUCLEOTIDE SEQUENCE</scope>
    <source>
        <strain evidence="1">DSM 106523</strain>
    </source>
</reference>
<evidence type="ECO:0000313" key="2">
    <source>
        <dbReference type="Proteomes" id="UP000662857"/>
    </source>
</evidence>
<gene>
    <name evidence="1" type="ORF">JQS43_24775</name>
</gene>